<dbReference type="EMBL" id="BSPC01000066">
    <property type="protein sequence ID" value="GLS22850.1"/>
    <property type="molecule type" value="Genomic_DNA"/>
</dbReference>
<comment type="caution">
    <text evidence="2">The sequence shown here is derived from an EMBL/GenBank/DDBJ whole genome shotgun (WGS) entry which is preliminary data.</text>
</comment>
<feature type="domain" description="Transposase IS66 C-terminal" evidence="1">
    <location>
        <begin position="25"/>
        <end position="62"/>
    </location>
</feature>
<reference evidence="3" key="1">
    <citation type="journal article" date="2019" name="Int. J. Syst. Evol. Microbiol.">
        <title>The Global Catalogue of Microorganisms (GCM) 10K type strain sequencing project: providing services to taxonomists for standard genome sequencing and annotation.</title>
        <authorList>
            <consortium name="The Broad Institute Genomics Platform"/>
            <consortium name="The Broad Institute Genome Sequencing Center for Infectious Disease"/>
            <person name="Wu L."/>
            <person name="Ma J."/>
        </authorList>
    </citation>
    <scope>NUCLEOTIDE SEQUENCE [LARGE SCALE GENOMIC DNA]</scope>
    <source>
        <strain evidence="3">NBRC 101365</strain>
    </source>
</reference>
<proteinExistence type="predicted"/>
<evidence type="ECO:0000259" key="1">
    <source>
        <dbReference type="Pfam" id="PF13817"/>
    </source>
</evidence>
<gene>
    <name evidence="2" type="ORF">GCM10007874_58700</name>
</gene>
<dbReference type="InterPro" id="IPR039552">
    <property type="entry name" value="IS66_C"/>
</dbReference>
<keyword evidence="3" id="KW-1185">Reference proteome</keyword>
<dbReference type="Proteomes" id="UP001156882">
    <property type="component" value="Unassembled WGS sequence"/>
</dbReference>
<evidence type="ECO:0000313" key="2">
    <source>
        <dbReference type="EMBL" id="GLS22850.1"/>
    </source>
</evidence>
<dbReference type="Pfam" id="PF13817">
    <property type="entry name" value="DDE_Tnp_IS66_C"/>
    <property type="match status" value="1"/>
</dbReference>
<accession>A0ABQ6CRV0</accession>
<sequence>MKSRCGGSRFSQAPGGGEHWAVIASLIETCKLNNVDPHAYLNETITLIVNGHLNSRLDELMPGIINLLSRATLWPNNTAYYRIHESKTRRVVSDKSITCVYI</sequence>
<name>A0ABQ6CRV0_9HYPH</name>
<organism evidence="2 3">
    <name type="scientific">Labrys miyagiensis</name>
    <dbReference type="NCBI Taxonomy" id="346912"/>
    <lineage>
        <taxon>Bacteria</taxon>
        <taxon>Pseudomonadati</taxon>
        <taxon>Pseudomonadota</taxon>
        <taxon>Alphaproteobacteria</taxon>
        <taxon>Hyphomicrobiales</taxon>
        <taxon>Xanthobacteraceae</taxon>
        <taxon>Labrys</taxon>
    </lineage>
</organism>
<evidence type="ECO:0000313" key="3">
    <source>
        <dbReference type="Proteomes" id="UP001156882"/>
    </source>
</evidence>
<protein>
    <recommendedName>
        <fullName evidence="1">Transposase IS66 C-terminal domain-containing protein</fullName>
    </recommendedName>
</protein>